<name>A0A382NQZ1_9ZZZZ</name>
<sequence length="364" mass="37921">GPAGGVAGAAEAARRAGFERILTFDMGGTSTDVARYDGDFDYNFEHRVGDAHLVAPALAIETVAAGGGSICSYSGGRLRVGPESAGAHPGPACYGAGGPLTVTDANLLLGRLDATQFEIPVSIEAAQAALDQLQRQMRDDRSGGADASDHEVLAGLIAIADDRMAAAIRRVSLERGVDPTQFALVSFGGAGGQHACGVASRLGIDRVLIPTDAGLLSARGLGAAAIERFAERQVLRLLSDIEEDLPTWFDELAAQSKGAIVNEGVPASLVAVRRRLLNLRLKGQESTIVVDADGGPPAETFVDAYVSLYGHAPPSRPIEVESMRVVASTDLADVPVGRSMTTASGPQQRRVWAADGWCEVDAWP</sequence>
<proteinExistence type="predicted"/>
<dbReference type="PANTHER" id="PTHR11365:SF23">
    <property type="entry name" value="HYPOTHETICAL 5-OXOPROLINASE (EUROFUNG)-RELATED"/>
    <property type="match status" value="1"/>
</dbReference>
<feature type="non-terminal residue" evidence="2">
    <location>
        <position position="1"/>
    </location>
</feature>
<dbReference type="GO" id="GO:0017168">
    <property type="term" value="F:5-oxoprolinase (ATP-hydrolyzing) activity"/>
    <property type="evidence" value="ECO:0007669"/>
    <property type="project" value="TreeGrafter"/>
</dbReference>
<feature type="domain" description="Hydantoinase A/oxoprolinase" evidence="1">
    <location>
        <begin position="1"/>
        <end position="226"/>
    </location>
</feature>
<accession>A0A382NQZ1</accession>
<dbReference type="Pfam" id="PF01968">
    <property type="entry name" value="Hydantoinase_A"/>
    <property type="match status" value="1"/>
</dbReference>
<dbReference type="InterPro" id="IPR045079">
    <property type="entry name" value="Oxoprolinase-like"/>
</dbReference>
<organism evidence="2">
    <name type="scientific">marine metagenome</name>
    <dbReference type="NCBI Taxonomy" id="408172"/>
    <lineage>
        <taxon>unclassified sequences</taxon>
        <taxon>metagenomes</taxon>
        <taxon>ecological metagenomes</taxon>
    </lineage>
</organism>
<protein>
    <recommendedName>
        <fullName evidence="1">Hydantoinase A/oxoprolinase domain-containing protein</fullName>
    </recommendedName>
</protein>
<dbReference type="GO" id="GO:0006749">
    <property type="term" value="P:glutathione metabolic process"/>
    <property type="evidence" value="ECO:0007669"/>
    <property type="project" value="TreeGrafter"/>
</dbReference>
<evidence type="ECO:0000313" key="2">
    <source>
        <dbReference type="EMBL" id="SVC63506.1"/>
    </source>
</evidence>
<dbReference type="InterPro" id="IPR002821">
    <property type="entry name" value="Hydantoinase_A"/>
</dbReference>
<dbReference type="PANTHER" id="PTHR11365">
    <property type="entry name" value="5-OXOPROLINASE RELATED"/>
    <property type="match status" value="1"/>
</dbReference>
<dbReference type="GO" id="GO:0005829">
    <property type="term" value="C:cytosol"/>
    <property type="evidence" value="ECO:0007669"/>
    <property type="project" value="TreeGrafter"/>
</dbReference>
<dbReference type="EMBL" id="UINC01102130">
    <property type="protein sequence ID" value="SVC63506.1"/>
    <property type="molecule type" value="Genomic_DNA"/>
</dbReference>
<evidence type="ECO:0000259" key="1">
    <source>
        <dbReference type="Pfam" id="PF01968"/>
    </source>
</evidence>
<feature type="non-terminal residue" evidence="2">
    <location>
        <position position="364"/>
    </location>
</feature>
<dbReference type="AlphaFoldDB" id="A0A382NQZ1"/>
<gene>
    <name evidence="2" type="ORF">METZ01_LOCUS316360</name>
</gene>
<reference evidence="2" key="1">
    <citation type="submission" date="2018-05" db="EMBL/GenBank/DDBJ databases">
        <authorList>
            <person name="Lanie J.A."/>
            <person name="Ng W.-L."/>
            <person name="Kazmierczak K.M."/>
            <person name="Andrzejewski T.M."/>
            <person name="Davidsen T.M."/>
            <person name="Wayne K.J."/>
            <person name="Tettelin H."/>
            <person name="Glass J.I."/>
            <person name="Rusch D."/>
            <person name="Podicherti R."/>
            <person name="Tsui H.-C.T."/>
            <person name="Winkler M.E."/>
        </authorList>
    </citation>
    <scope>NUCLEOTIDE SEQUENCE</scope>
</reference>